<evidence type="ECO:0000313" key="2">
    <source>
        <dbReference type="Proteomes" id="UP001337681"/>
    </source>
</evidence>
<dbReference type="RefSeq" id="WP_330144765.1">
    <property type="nucleotide sequence ID" value="NZ_JAZDQU010000001.1"/>
</dbReference>
<reference evidence="1 2" key="1">
    <citation type="submission" date="2024-01" db="EMBL/GenBank/DDBJ databases">
        <title>Pedobacter sp. nov., isolated from oil-contaminated soil.</title>
        <authorList>
            <person name="Le N.T.T."/>
        </authorList>
    </citation>
    <scope>NUCLEOTIDE SEQUENCE [LARGE SCALE GENOMIC DNA]</scope>
    <source>
        <strain evidence="1 2">VNH31</strain>
    </source>
</reference>
<organism evidence="1 2">
    <name type="scientific">Pedobacter flavus</name>
    <dbReference type="NCBI Taxonomy" id="3113906"/>
    <lineage>
        <taxon>Bacteria</taxon>
        <taxon>Pseudomonadati</taxon>
        <taxon>Bacteroidota</taxon>
        <taxon>Sphingobacteriia</taxon>
        <taxon>Sphingobacteriales</taxon>
        <taxon>Sphingobacteriaceae</taxon>
        <taxon>Pedobacter</taxon>
    </lineage>
</organism>
<gene>
    <name evidence="1" type="ORF">VRU49_00280</name>
</gene>
<sequence>MNRNIYFLIIFTFLLSACGTKPSENIQNEISQFDLKGFFDKEASRLQAKNPTVTKTVSINGEAETKNLTIEEWKKELEIFSSADINKADWKGEFKKSVEGNKEIYTTNNPKILVKKLVIINGEKTKEIEVVISKQNLVYASSDTLKYIPDSLYEIKKVQKIKLLDPRKYLIRVEF</sequence>
<evidence type="ECO:0000313" key="1">
    <source>
        <dbReference type="EMBL" id="MEE1883840.1"/>
    </source>
</evidence>
<protein>
    <submittedName>
        <fullName evidence="1">Uncharacterized protein</fullName>
    </submittedName>
</protein>
<name>A0ABU7GXY3_9SPHI</name>
<dbReference type="Proteomes" id="UP001337681">
    <property type="component" value="Unassembled WGS sequence"/>
</dbReference>
<dbReference type="EMBL" id="JAZDQU010000001">
    <property type="protein sequence ID" value="MEE1883840.1"/>
    <property type="molecule type" value="Genomic_DNA"/>
</dbReference>
<proteinExistence type="predicted"/>
<accession>A0ABU7GXY3</accession>
<dbReference type="PROSITE" id="PS51257">
    <property type="entry name" value="PROKAR_LIPOPROTEIN"/>
    <property type="match status" value="1"/>
</dbReference>
<keyword evidence="2" id="KW-1185">Reference proteome</keyword>
<comment type="caution">
    <text evidence="1">The sequence shown here is derived from an EMBL/GenBank/DDBJ whole genome shotgun (WGS) entry which is preliminary data.</text>
</comment>